<dbReference type="OrthoDB" id="385011at2"/>
<organism evidence="7 8">
    <name type="scientific">Aerococcus urinaehominis</name>
    <dbReference type="NCBI Taxonomy" id="128944"/>
    <lineage>
        <taxon>Bacteria</taxon>
        <taxon>Bacillati</taxon>
        <taxon>Bacillota</taxon>
        <taxon>Bacilli</taxon>
        <taxon>Lactobacillales</taxon>
        <taxon>Aerococcaceae</taxon>
        <taxon>Aerococcus</taxon>
    </lineage>
</organism>
<gene>
    <name evidence="7" type="ORF">AWM75_05870</name>
</gene>
<keyword evidence="2" id="KW-1003">Cell membrane</keyword>
<evidence type="ECO:0000313" key="7">
    <source>
        <dbReference type="EMBL" id="AMC00056.1"/>
    </source>
</evidence>
<feature type="transmembrane region" description="Helical" evidence="6">
    <location>
        <begin position="282"/>
        <end position="303"/>
    </location>
</feature>
<evidence type="ECO:0000256" key="2">
    <source>
        <dbReference type="ARBA" id="ARBA00022475"/>
    </source>
</evidence>
<comment type="subcellular location">
    <subcellularLocation>
        <location evidence="1">Cell membrane</location>
        <topology evidence="1">Multi-pass membrane protein</topology>
    </subcellularLocation>
</comment>
<dbReference type="InterPro" id="IPR050833">
    <property type="entry name" value="Poly_Biosynth_Transport"/>
</dbReference>
<dbReference type="GO" id="GO:0005886">
    <property type="term" value="C:plasma membrane"/>
    <property type="evidence" value="ECO:0007669"/>
    <property type="project" value="UniProtKB-SubCell"/>
</dbReference>
<reference evidence="8" key="2">
    <citation type="submission" date="2016-01" db="EMBL/GenBank/DDBJ databases">
        <title>Six Aerococcus type strain genome sequencing and assembly using PacBio and Illumina Hiseq.</title>
        <authorList>
            <person name="Carkaci D."/>
            <person name="Dargis R."/>
            <person name="Nielsen X.C."/>
            <person name="Skovgaard O."/>
            <person name="Fuursted K."/>
            <person name="Christensen J.J."/>
        </authorList>
    </citation>
    <scope>NUCLEOTIDE SEQUENCE [LARGE SCALE GENOMIC DNA]</scope>
    <source>
        <strain evidence="8">CCUG42038B</strain>
    </source>
</reference>
<dbReference type="RefSeq" id="WP_067980901.1">
    <property type="nucleotide sequence ID" value="NZ_CP014163.1"/>
</dbReference>
<proteinExistence type="predicted"/>
<evidence type="ECO:0000256" key="6">
    <source>
        <dbReference type="SAM" id="Phobius"/>
    </source>
</evidence>
<dbReference type="STRING" id="128944.AWM75_05870"/>
<dbReference type="EMBL" id="CP014163">
    <property type="protein sequence ID" value="AMC00056.1"/>
    <property type="molecule type" value="Genomic_DNA"/>
</dbReference>
<protein>
    <submittedName>
        <fullName evidence="7">Polysaccharide biosynthesis protein</fullName>
    </submittedName>
</protein>
<name>A0A0X8FML9_9LACT</name>
<feature type="transmembrane region" description="Helical" evidence="6">
    <location>
        <begin position="309"/>
        <end position="330"/>
    </location>
</feature>
<keyword evidence="3 6" id="KW-0812">Transmembrane</keyword>
<feature type="transmembrane region" description="Helical" evidence="6">
    <location>
        <begin position="12"/>
        <end position="32"/>
    </location>
</feature>
<dbReference type="Proteomes" id="UP000062260">
    <property type="component" value="Chromosome"/>
</dbReference>
<reference evidence="7 8" key="1">
    <citation type="journal article" date="2016" name="Genome Announc.">
        <title>Complete Genome Sequences of Aerococcus christensenii CCUG 28831T, Aerococcus sanguinicola CCUG 43001T, Aerococcus urinae CCUG 36881T, Aerococcus urinaeequi CCUG 28094T, Aerococcus urinaehominis CCUG 42038 BT, and Aerococcus viridans CCUG 4311T.</title>
        <authorList>
            <person name="Carkaci D."/>
            <person name="Dargis R."/>
            <person name="Nielsen X.C."/>
            <person name="Skovgaard O."/>
            <person name="Fuursted K."/>
            <person name="Christensen J.J."/>
        </authorList>
    </citation>
    <scope>NUCLEOTIDE SEQUENCE [LARGE SCALE GENOMIC DNA]</scope>
    <source>
        <strain evidence="7 8">CCUG42038B</strain>
    </source>
</reference>
<feature type="transmembrane region" description="Helical" evidence="6">
    <location>
        <begin position="162"/>
        <end position="180"/>
    </location>
</feature>
<evidence type="ECO:0000256" key="5">
    <source>
        <dbReference type="ARBA" id="ARBA00023136"/>
    </source>
</evidence>
<dbReference type="AlphaFoldDB" id="A0A0X8FML9"/>
<keyword evidence="5 6" id="KW-0472">Membrane</keyword>
<evidence type="ECO:0000256" key="1">
    <source>
        <dbReference type="ARBA" id="ARBA00004651"/>
    </source>
</evidence>
<feature type="transmembrane region" description="Helical" evidence="6">
    <location>
        <begin position="421"/>
        <end position="438"/>
    </location>
</feature>
<feature type="transmembrane region" description="Helical" evidence="6">
    <location>
        <begin position="342"/>
        <end position="361"/>
    </location>
</feature>
<evidence type="ECO:0000256" key="3">
    <source>
        <dbReference type="ARBA" id="ARBA00022692"/>
    </source>
</evidence>
<dbReference type="KEGG" id="auh:AWM75_05870"/>
<dbReference type="PANTHER" id="PTHR30250:SF11">
    <property type="entry name" value="O-ANTIGEN TRANSPORTER-RELATED"/>
    <property type="match status" value="1"/>
</dbReference>
<keyword evidence="8" id="KW-1185">Reference proteome</keyword>
<keyword evidence="4 6" id="KW-1133">Transmembrane helix</keyword>
<feature type="transmembrane region" description="Helical" evidence="6">
    <location>
        <begin position="201"/>
        <end position="221"/>
    </location>
</feature>
<evidence type="ECO:0000256" key="4">
    <source>
        <dbReference type="ARBA" id="ARBA00022989"/>
    </source>
</evidence>
<dbReference type="PANTHER" id="PTHR30250">
    <property type="entry name" value="PST FAMILY PREDICTED COLANIC ACID TRANSPORTER"/>
    <property type="match status" value="1"/>
</dbReference>
<feature type="transmembrane region" description="Helical" evidence="6">
    <location>
        <begin position="241"/>
        <end position="261"/>
    </location>
</feature>
<evidence type="ECO:0000313" key="8">
    <source>
        <dbReference type="Proteomes" id="UP000062260"/>
    </source>
</evidence>
<feature type="transmembrane region" description="Helical" evidence="6">
    <location>
        <begin position="134"/>
        <end position="156"/>
    </location>
</feature>
<sequence>MLRNIMSVAASNIVGFGTSFIINFLLPAILAVSDYGYYREYILYTSYTYLFNLGYNDGINIKYGGRELADLDRQAVNAERSFVTFFQILMFILMLAVALAKQDMVLVFFAVVTFFDTMRTYHQNFLQAIGVFSIYSRGNILKSLFYIGLLLLSVFVFRSDNYYLYIILNILSYVFMYIYYEWHFGKHFGYRFTWSKAGKLNLFRIGFFILIANMSLTFVANVGNWVVKWFYTIEDFARYNFQNSMLNVILLIVNAVGMVFYNIIAKQRENNTYMNIIKQTSLILGIIGGLAFFALKLIIVNFLPQYLPSVSLLSVTFIAVPYIMLSRILIANLYKSRTSEMVYFRDSLIYAGLSLAFVMAAHFVSHTMLGVASATSLCYLFWYIYATELKFPYLKNTGREWLLIASHIPAFYLAANYLNPYLGALVYLAFLLGVVLCFKEDFKTIWGTLKN</sequence>
<accession>A0A0X8FML9</accession>